<reference evidence="3 4" key="1">
    <citation type="journal article" date="2016" name="Microbes Environ.">
        <title>Phylogenetically diverse aerobic anoxygenic phototrophic bacteria isolated from epilithic biofilms in Tama river, Japan.</title>
        <authorList>
            <person name="Hirose S."/>
            <person name="Matsuura K."/>
            <person name="Haruta S."/>
        </authorList>
    </citation>
    <scope>NUCLEOTIDE SEQUENCE [LARGE SCALE GENOMIC DNA]</scope>
    <source>
        <strain evidence="3 4">S08</strain>
    </source>
</reference>
<dbReference type="RefSeq" id="WP_244407466.1">
    <property type="nucleotide sequence ID" value="NZ_AP025637.1"/>
</dbReference>
<accession>A0ABM7Y5N8</accession>
<feature type="transmembrane region" description="Helical" evidence="1">
    <location>
        <begin position="81"/>
        <end position="101"/>
    </location>
</feature>
<proteinExistence type="predicted"/>
<dbReference type="EMBL" id="AP025637">
    <property type="protein sequence ID" value="BDG73231.1"/>
    <property type="molecule type" value="Genomic_DNA"/>
</dbReference>
<feature type="signal peptide" evidence="2">
    <location>
        <begin position="1"/>
        <end position="31"/>
    </location>
</feature>
<feature type="chain" id="PRO_5046215834" evidence="2">
    <location>
        <begin position="32"/>
        <end position="341"/>
    </location>
</feature>
<sequence>MNGQRSTAARRHARLAPALAAVLLLSACAEGAGGAADGPDACSAQTAELDRSGAFFAAPIVAGGVAVIGAGGVLGTRPGVIGALVWGATSAAAAVTAVAYVDQRRREAAGNEAALATAVGNDIDRENAGLAQSQTAVDRVLDCRLQEAARVRAAARAGEIQRQQAQAQLAAIRAQAERDLALSRTIEQRVQARAADLDAGVQAVVAEARPAPPPRPAVTVRPTRPVPLQTAPVAAAPPAAAAPAVAARQEVRIRPARNPDFVAVETPAGQPLGYAPVAVFAIPAAQTRAIAMPAVATGADAAPAGRLRTLASTNIVRRDNFREAVGDLQRAVASGGFELGT</sequence>
<evidence type="ECO:0000313" key="3">
    <source>
        <dbReference type="EMBL" id="BDG73231.1"/>
    </source>
</evidence>
<protein>
    <submittedName>
        <fullName evidence="3">Uncharacterized protein</fullName>
    </submittedName>
</protein>
<name>A0ABM7Y5N8_9PROT</name>
<organism evidence="3 4">
    <name type="scientific">Roseomonas fluvialis</name>
    <dbReference type="NCBI Taxonomy" id="1750527"/>
    <lineage>
        <taxon>Bacteria</taxon>
        <taxon>Pseudomonadati</taxon>
        <taxon>Pseudomonadota</taxon>
        <taxon>Alphaproteobacteria</taxon>
        <taxon>Acetobacterales</taxon>
        <taxon>Roseomonadaceae</taxon>
        <taxon>Roseomonas</taxon>
    </lineage>
</organism>
<keyword evidence="1" id="KW-0812">Transmembrane</keyword>
<evidence type="ECO:0000256" key="2">
    <source>
        <dbReference type="SAM" id="SignalP"/>
    </source>
</evidence>
<keyword evidence="1" id="KW-0472">Membrane</keyword>
<keyword evidence="1" id="KW-1133">Transmembrane helix</keyword>
<dbReference type="Proteomes" id="UP000831327">
    <property type="component" value="Chromosome"/>
</dbReference>
<dbReference type="PROSITE" id="PS51257">
    <property type="entry name" value="PROKAR_LIPOPROTEIN"/>
    <property type="match status" value="1"/>
</dbReference>
<gene>
    <name evidence="3" type="ORF">Rmf_31600</name>
</gene>
<feature type="transmembrane region" description="Helical" evidence="1">
    <location>
        <begin position="54"/>
        <end position="74"/>
    </location>
</feature>
<keyword evidence="2" id="KW-0732">Signal</keyword>
<evidence type="ECO:0000313" key="4">
    <source>
        <dbReference type="Proteomes" id="UP000831327"/>
    </source>
</evidence>
<evidence type="ECO:0000256" key="1">
    <source>
        <dbReference type="SAM" id="Phobius"/>
    </source>
</evidence>
<keyword evidence="4" id="KW-1185">Reference proteome</keyword>